<dbReference type="InterPro" id="IPR006207">
    <property type="entry name" value="Cys_knot_C"/>
</dbReference>
<comment type="caution">
    <text evidence="7">The sequence shown here is derived from an EMBL/GenBank/DDBJ whole genome shotgun (WGS) entry which is preliminary data.</text>
</comment>
<gene>
    <name evidence="7" type="ORF">AAFF_G00406420</name>
</gene>
<organism evidence="7 8">
    <name type="scientific">Aldrovandia affinis</name>
    <dbReference type="NCBI Taxonomy" id="143900"/>
    <lineage>
        <taxon>Eukaryota</taxon>
        <taxon>Metazoa</taxon>
        <taxon>Chordata</taxon>
        <taxon>Craniata</taxon>
        <taxon>Vertebrata</taxon>
        <taxon>Euteleostomi</taxon>
        <taxon>Actinopterygii</taxon>
        <taxon>Neopterygii</taxon>
        <taxon>Teleostei</taxon>
        <taxon>Notacanthiformes</taxon>
        <taxon>Halosauridae</taxon>
        <taxon>Aldrovandia</taxon>
    </lineage>
</organism>
<feature type="region of interest" description="Disordered" evidence="5">
    <location>
        <begin position="244"/>
        <end position="275"/>
    </location>
</feature>
<dbReference type="PROSITE" id="PS01225">
    <property type="entry name" value="CTCK_2"/>
    <property type="match status" value="1"/>
</dbReference>
<comment type="caution">
    <text evidence="4">Lacks conserved residue(s) required for the propagation of feature annotation.</text>
</comment>
<dbReference type="GO" id="GO:0005576">
    <property type="term" value="C:extracellular region"/>
    <property type="evidence" value="ECO:0007669"/>
    <property type="project" value="UniProtKB-SubCell"/>
</dbReference>
<accession>A0AAD7WK70</accession>
<evidence type="ECO:0000256" key="1">
    <source>
        <dbReference type="ARBA" id="ARBA00004613"/>
    </source>
</evidence>
<dbReference type="InterPro" id="IPR029034">
    <property type="entry name" value="Cystine-knot_cytokine"/>
</dbReference>
<proteinExistence type="predicted"/>
<reference evidence="7" key="1">
    <citation type="journal article" date="2023" name="Science">
        <title>Genome structures resolve the early diversification of teleost fishes.</title>
        <authorList>
            <person name="Parey E."/>
            <person name="Louis A."/>
            <person name="Montfort J."/>
            <person name="Bouchez O."/>
            <person name="Roques C."/>
            <person name="Iampietro C."/>
            <person name="Lluch J."/>
            <person name="Castinel A."/>
            <person name="Donnadieu C."/>
            <person name="Desvignes T."/>
            <person name="Floi Bucao C."/>
            <person name="Jouanno E."/>
            <person name="Wen M."/>
            <person name="Mejri S."/>
            <person name="Dirks R."/>
            <person name="Jansen H."/>
            <person name="Henkel C."/>
            <person name="Chen W.J."/>
            <person name="Zahm M."/>
            <person name="Cabau C."/>
            <person name="Klopp C."/>
            <person name="Thompson A.W."/>
            <person name="Robinson-Rechavi M."/>
            <person name="Braasch I."/>
            <person name="Lecointre G."/>
            <person name="Bobe J."/>
            <person name="Postlethwait J.H."/>
            <person name="Berthelot C."/>
            <person name="Roest Crollius H."/>
            <person name="Guiguen Y."/>
        </authorList>
    </citation>
    <scope>NUCLEOTIDE SEQUENCE</scope>
    <source>
        <strain evidence="7">NC1722</strain>
    </source>
</reference>
<dbReference type="PROSITE" id="PS01185">
    <property type="entry name" value="CTCK_1"/>
    <property type="match status" value="1"/>
</dbReference>
<dbReference type="SMART" id="SM00041">
    <property type="entry name" value="CT"/>
    <property type="match status" value="1"/>
</dbReference>
<evidence type="ECO:0000256" key="3">
    <source>
        <dbReference type="ARBA" id="ARBA00023157"/>
    </source>
</evidence>
<protein>
    <recommendedName>
        <fullName evidence="6">CTCK domain-containing protein</fullName>
    </recommendedName>
</protein>
<feature type="domain" description="CTCK" evidence="6">
    <location>
        <begin position="359"/>
        <end position="448"/>
    </location>
</feature>
<keyword evidence="3" id="KW-1015">Disulfide bond</keyword>
<keyword evidence="2" id="KW-0964">Secreted</keyword>
<evidence type="ECO:0000313" key="7">
    <source>
        <dbReference type="EMBL" id="KAJ8399912.1"/>
    </source>
</evidence>
<dbReference type="Proteomes" id="UP001221898">
    <property type="component" value="Unassembled WGS sequence"/>
</dbReference>
<feature type="compositionally biased region" description="Basic and acidic residues" evidence="5">
    <location>
        <begin position="244"/>
        <end position="267"/>
    </location>
</feature>
<keyword evidence="8" id="KW-1185">Reference proteome</keyword>
<evidence type="ECO:0000259" key="6">
    <source>
        <dbReference type="PROSITE" id="PS01225"/>
    </source>
</evidence>
<evidence type="ECO:0000256" key="4">
    <source>
        <dbReference type="PROSITE-ProRule" id="PRU00039"/>
    </source>
</evidence>
<dbReference type="AlphaFoldDB" id="A0AAD7WK70"/>
<dbReference type="Pfam" id="PF00007">
    <property type="entry name" value="Cys_knot"/>
    <property type="match status" value="1"/>
</dbReference>
<dbReference type="Gene3D" id="2.10.90.10">
    <property type="entry name" value="Cystine-knot cytokines"/>
    <property type="match status" value="1"/>
</dbReference>
<comment type="subcellular location">
    <subcellularLocation>
        <location evidence="1">Secreted</location>
    </subcellularLocation>
</comment>
<sequence>METREEIVEKKPSVSKDGSIISKKVDKKGDTTTTITEVTKGGITSITTEVTKGNKVVKKTEDITEISAVIEKDETETGVAKEDTTPSSTKKTKVTNQDGSITDTTVSTKGKTTTIFQTVIRGDEKRTIVKVKEENKPVETREEIVEKKPSVSKDGSIISKKVDKKGDTTTTITEVTKGGITSITTEVTKGNKVVKKTEDITEISAVIEKDGTAKRTTVKKHGDTKTTVTEVTKDGKMYKTTEVTKGDKPVEKTEESTEKSTVVEKDGTSTTTTVTKKGDTTTKVTEVTKGDTTTTTTAISKDGKTITRVKTKSAHTETGGIKLQHVTEECQCDTVPHCQVDEELITVAVKGRCCPKLQCEKKRRTCGLVSRETFVKRKSCQSKVKLPGCGGLCASSYQYSSDGGWRSACGCCKPTQFRSHSVLLRCGDGSVVTETLSVPTVCSCAACK</sequence>
<dbReference type="EMBL" id="JAINUG010000080">
    <property type="protein sequence ID" value="KAJ8399912.1"/>
    <property type="molecule type" value="Genomic_DNA"/>
</dbReference>
<dbReference type="InterPro" id="IPR006208">
    <property type="entry name" value="Glyco_hormone_CN"/>
</dbReference>
<evidence type="ECO:0000313" key="8">
    <source>
        <dbReference type="Proteomes" id="UP001221898"/>
    </source>
</evidence>
<name>A0AAD7WK70_9TELE</name>
<feature type="region of interest" description="Disordered" evidence="5">
    <location>
        <begin position="75"/>
        <end position="106"/>
    </location>
</feature>
<evidence type="ECO:0000256" key="5">
    <source>
        <dbReference type="SAM" id="MobiDB-lite"/>
    </source>
</evidence>
<evidence type="ECO:0000256" key="2">
    <source>
        <dbReference type="ARBA" id="ARBA00022525"/>
    </source>
</evidence>